<comment type="caution">
    <text evidence="8">The sequence shown here is derived from an EMBL/GenBank/DDBJ whole genome shotgun (WGS) entry which is preliminary data.</text>
</comment>
<dbReference type="InterPro" id="IPR045087">
    <property type="entry name" value="Cu-oxidase_fam"/>
</dbReference>
<accession>A0A226EA79</accession>
<dbReference type="Proteomes" id="UP000198287">
    <property type="component" value="Unassembled WGS sequence"/>
</dbReference>
<evidence type="ECO:0000256" key="2">
    <source>
        <dbReference type="ARBA" id="ARBA00022723"/>
    </source>
</evidence>
<keyword evidence="2" id="KW-0479">Metal-binding</keyword>
<name>A0A226EA79_FOLCA</name>
<evidence type="ECO:0000256" key="4">
    <source>
        <dbReference type="SAM" id="MobiDB-lite"/>
    </source>
</evidence>
<dbReference type="Gene3D" id="2.60.40.420">
    <property type="entry name" value="Cupredoxins - blue copper proteins"/>
    <property type="match status" value="3"/>
</dbReference>
<dbReference type="InterPro" id="IPR011706">
    <property type="entry name" value="Cu-oxidase_C"/>
</dbReference>
<sequence>MSIKHLPTFLLIYTATTQGDFQVNLFTQPGCQGDANRIQIPHGNLNPNPFQCTEVAGDRGNFNTRSVSVGGSSAGNSCTGGVILSSQRYCGMTGTQFNVPCSGACADVNLSVGSIMTPNSNLRRASDSTTQRISARQTFSSTDNKPSFHVNLFSQPNCAGRANRISILQDYGNPNNFQCTEVAGDRGNFAAKSVQIGFNGVTCQDVTLSDRTYCSGGKTYRIQCGDGCANVYVTVRSILLTKNVGTNAPAQRVATTRAPQQLSFSMQQRAMNLGVGDPSLLEVSLFSAPNCGGTANHVSVRRHWANPNNFQCTEVAGQRGNFYTRSVQTGSCQGFSVTLHPATQCTKSNSFQLECGTCANVELSVKSILVERGRTGSRPAAITPPPPVRPGNVDLPPRSEDLRSPNEHFPRDENGNTTGKNILRHRFHISYNSFAPDGVTVPHVLTINNHFPGPILYGTVGDTMEVVVTNGIQDGQNVTLHWHGIHQKGTPFQDGPSFVTQCPIRAGRSQTYRFPLRQSGTYWYHSHVGSQYTEGLWGALVVQGRRKVYNYDAEFTITLNDWYHTSAKENEEWFLTSRSGGFPPYPYSALMNGLGQYGCEFTSKPCSPEKQQRPVFHLNPGRIYRIRLINTSAWTSFNFAIDGHKLLPIEVDGVDVKVAQEFYGSDDPDSVFIGPGQRYSFLLKKIGGGSYNKHVIRAILREDLIGSPPHNINENIASLNPLVTGLIVYTNDERHREVTIVPMDVENFDYTSYIARPLIRNYIQLNDSHLVPHDRKSAPQRTDKEYVVTVVRTTDENNVHHVSFNNSAFSLPHDRPLLISMMRNVTLPASSFPLYIEHNQVVQLVVNNPSFGVHPMHLHGHTFWVMGAAGVGEDEFAKLEHAQFLGEPGEGDYSPERHRLNRNGLRRDTVMVQEWSWLVIKFIADNPGVWAFHCHIDWHNLAGMALTFVEAPDVARAKLRVPAETRKVCKQHGIII</sequence>
<dbReference type="OrthoDB" id="2121828at2759"/>
<feature type="domain" description="Plastocyanin-like" evidence="6">
    <location>
        <begin position="817"/>
        <end position="953"/>
    </location>
</feature>
<dbReference type="InterPro" id="IPR008972">
    <property type="entry name" value="Cupredoxin"/>
</dbReference>
<dbReference type="GO" id="GO:0005507">
    <property type="term" value="F:copper ion binding"/>
    <property type="evidence" value="ECO:0007669"/>
    <property type="project" value="InterPro"/>
</dbReference>
<dbReference type="InterPro" id="IPR011707">
    <property type="entry name" value="Cu-oxidase-like_N"/>
</dbReference>
<dbReference type="PANTHER" id="PTHR11709">
    <property type="entry name" value="MULTI-COPPER OXIDASE"/>
    <property type="match status" value="1"/>
</dbReference>
<dbReference type="EMBL" id="LNIX01000005">
    <property type="protein sequence ID" value="OXA53711.1"/>
    <property type="molecule type" value="Genomic_DNA"/>
</dbReference>
<feature type="domain" description="Plastocyanin-like" evidence="5">
    <location>
        <begin position="554"/>
        <end position="685"/>
    </location>
</feature>
<keyword evidence="9" id="KW-1185">Reference proteome</keyword>
<comment type="similarity">
    <text evidence="1">Belongs to the multicopper oxidase family.</text>
</comment>
<dbReference type="Pfam" id="PF07731">
    <property type="entry name" value="Cu-oxidase_2"/>
    <property type="match status" value="1"/>
</dbReference>
<evidence type="ECO:0000259" key="7">
    <source>
        <dbReference type="Pfam" id="PF07732"/>
    </source>
</evidence>
<dbReference type="Pfam" id="PF00394">
    <property type="entry name" value="Cu-oxidase"/>
    <property type="match status" value="1"/>
</dbReference>
<keyword evidence="3" id="KW-0560">Oxidoreductase</keyword>
<evidence type="ECO:0000256" key="1">
    <source>
        <dbReference type="ARBA" id="ARBA00010609"/>
    </source>
</evidence>
<dbReference type="PROSITE" id="PS00080">
    <property type="entry name" value="MULTICOPPER_OXIDASE2"/>
    <property type="match status" value="1"/>
</dbReference>
<evidence type="ECO:0000259" key="5">
    <source>
        <dbReference type="Pfam" id="PF00394"/>
    </source>
</evidence>
<evidence type="ECO:0000313" key="8">
    <source>
        <dbReference type="EMBL" id="OXA53711.1"/>
    </source>
</evidence>
<dbReference type="PROSITE" id="PS00079">
    <property type="entry name" value="MULTICOPPER_OXIDASE1"/>
    <property type="match status" value="2"/>
</dbReference>
<dbReference type="PANTHER" id="PTHR11709:SF511">
    <property type="entry name" value="LACCASE"/>
    <property type="match status" value="1"/>
</dbReference>
<dbReference type="InterPro" id="IPR033138">
    <property type="entry name" value="Cu_oxidase_CS"/>
</dbReference>
<dbReference type="SUPFAM" id="SSF49503">
    <property type="entry name" value="Cupredoxins"/>
    <property type="match status" value="3"/>
</dbReference>
<dbReference type="InterPro" id="IPR002355">
    <property type="entry name" value="Cu_oxidase_Cu_BS"/>
</dbReference>
<protein>
    <submittedName>
        <fullName evidence="8">Iron transport multicopper oxidase FET3</fullName>
    </submittedName>
</protein>
<dbReference type="InterPro" id="IPR001117">
    <property type="entry name" value="Cu-oxidase_2nd"/>
</dbReference>
<dbReference type="Pfam" id="PF07732">
    <property type="entry name" value="Cu-oxidase_3"/>
    <property type="match status" value="1"/>
</dbReference>
<evidence type="ECO:0000259" key="6">
    <source>
        <dbReference type="Pfam" id="PF07731"/>
    </source>
</evidence>
<dbReference type="GO" id="GO:0016491">
    <property type="term" value="F:oxidoreductase activity"/>
    <property type="evidence" value="ECO:0007669"/>
    <property type="project" value="UniProtKB-KW"/>
</dbReference>
<dbReference type="AlphaFoldDB" id="A0A226EA79"/>
<feature type="compositionally biased region" description="Basic and acidic residues" evidence="4">
    <location>
        <begin position="397"/>
        <end position="414"/>
    </location>
</feature>
<proteinExistence type="inferred from homology"/>
<feature type="region of interest" description="Disordered" evidence="4">
    <location>
        <begin position="376"/>
        <end position="419"/>
    </location>
</feature>
<organism evidence="8 9">
    <name type="scientific">Folsomia candida</name>
    <name type="common">Springtail</name>
    <dbReference type="NCBI Taxonomy" id="158441"/>
    <lineage>
        <taxon>Eukaryota</taxon>
        <taxon>Metazoa</taxon>
        <taxon>Ecdysozoa</taxon>
        <taxon>Arthropoda</taxon>
        <taxon>Hexapoda</taxon>
        <taxon>Collembola</taxon>
        <taxon>Entomobryomorpha</taxon>
        <taxon>Isotomoidea</taxon>
        <taxon>Isotomidae</taxon>
        <taxon>Proisotominae</taxon>
        <taxon>Folsomia</taxon>
    </lineage>
</organism>
<evidence type="ECO:0000256" key="3">
    <source>
        <dbReference type="ARBA" id="ARBA00023002"/>
    </source>
</evidence>
<gene>
    <name evidence="8" type="ORF">Fcan01_10232</name>
</gene>
<evidence type="ECO:0000313" key="9">
    <source>
        <dbReference type="Proteomes" id="UP000198287"/>
    </source>
</evidence>
<reference evidence="8 9" key="1">
    <citation type="submission" date="2015-12" db="EMBL/GenBank/DDBJ databases">
        <title>The genome of Folsomia candida.</title>
        <authorList>
            <person name="Faddeeva A."/>
            <person name="Derks M.F."/>
            <person name="Anvar Y."/>
            <person name="Smit S."/>
            <person name="Van Straalen N."/>
            <person name="Roelofs D."/>
        </authorList>
    </citation>
    <scope>NUCLEOTIDE SEQUENCE [LARGE SCALE GENOMIC DNA]</scope>
    <source>
        <strain evidence="8 9">VU population</strain>
        <tissue evidence="8">Whole body</tissue>
    </source>
</reference>
<feature type="domain" description="Plastocyanin-like" evidence="7">
    <location>
        <begin position="429"/>
        <end position="545"/>
    </location>
</feature>